<proteinExistence type="predicted"/>
<dbReference type="AlphaFoldDB" id="A0A1J5QKF6"/>
<feature type="region of interest" description="Disordered" evidence="1">
    <location>
        <begin position="172"/>
        <end position="218"/>
    </location>
</feature>
<feature type="region of interest" description="Disordered" evidence="1">
    <location>
        <begin position="64"/>
        <end position="134"/>
    </location>
</feature>
<reference evidence="2" key="1">
    <citation type="submission" date="2016-10" db="EMBL/GenBank/DDBJ databases">
        <title>Sequence of Gallionella enrichment culture.</title>
        <authorList>
            <person name="Poehlein A."/>
            <person name="Muehling M."/>
            <person name="Daniel R."/>
        </authorList>
    </citation>
    <scope>NUCLEOTIDE SEQUENCE</scope>
</reference>
<protein>
    <submittedName>
        <fullName evidence="2">Uncharacterized protein</fullName>
    </submittedName>
</protein>
<name>A0A1J5QKF6_9ZZZZ</name>
<organism evidence="2">
    <name type="scientific">mine drainage metagenome</name>
    <dbReference type="NCBI Taxonomy" id="410659"/>
    <lineage>
        <taxon>unclassified sequences</taxon>
        <taxon>metagenomes</taxon>
        <taxon>ecological metagenomes</taxon>
    </lineage>
</organism>
<sequence>MASPSRAKRTCDWMTAWVPSTSCACPLAAACSAQSRSRLPWLPESHATRTPSGSSQSASWMLKSNGEVKVRPGRNEVSKNPLRRSTRPLNSGSRAGASLIRTPSVPANDAASTVSLPVPPIADSRSQTSVRGQAPHPLVASHIPAKMSPALREGIIIASVTRENPQVIASTGRIRSWPPPTGIGTGGNHRSHWATSPGAYSTRSAGSTPANNGRSSRIRSLRIVNDPVQPIRSAITVAGIVGNSASSTRTRASTASTLEPRDARSYFGGRSEANALDTVFREIPNRLAIPACEMPSDRCSRRISAQFSTVITPQAVLGVLKIHPSITAQFSAVVDNRFRPPPQVQPCRRRQRH</sequence>
<accession>A0A1J5QKF6</accession>
<dbReference type="EMBL" id="MLJW01001057">
    <property type="protein sequence ID" value="OIQ80460.1"/>
    <property type="molecule type" value="Genomic_DNA"/>
</dbReference>
<feature type="compositionally biased region" description="Polar residues" evidence="1">
    <location>
        <begin position="198"/>
        <end position="215"/>
    </location>
</feature>
<dbReference type="PROSITE" id="PS51257">
    <property type="entry name" value="PROKAR_LIPOPROTEIN"/>
    <property type="match status" value="1"/>
</dbReference>
<gene>
    <name evidence="2" type="ORF">GALL_377780</name>
</gene>
<feature type="compositionally biased region" description="Basic and acidic residues" evidence="1">
    <location>
        <begin position="66"/>
        <end position="77"/>
    </location>
</feature>
<evidence type="ECO:0000256" key="1">
    <source>
        <dbReference type="SAM" id="MobiDB-lite"/>
    </source>
</evidence>
<evidence type="ECO:0000313" key="2">
    <source>
        <dbReference type="EMBL" id="OIQ80460.1"/>
    </source>
</evidence>
<comment type="caution">
    <text evidence="2">The sequence shown here is derived from an EMBL/GenBank/DDBJ whole genome shotgun (WGS) entry which is preliminary data.</text>
</comment>